<comment type="caution">
    <text evidence="10">The sequence shown here is derived from an EMBL/GenBank/DDBJ whole genome shotgun (WGS) entry which is preliminary data.</text>
</comment>
<name>A0A2P6TKQ8_CHLSO</name>
<dbReference type="STRING" id="3076.A0A2P6TKQ8"/>
<evidence type="ECO:0000313" key="10">
    <source>
        <dbReference type="EMBL" id="PRW44882.1"/>
    </source>
</evidence>
<evidence type="ECO:0000259" key="9">
    <source>
        <dbReference type="Pfam" id="PF21228"/>
    </source>
</evidence>
<feature type="domain" description="ATPase AAA-type core" evidence="8">
    <location>
        <begin position="213"/>
        <end position="356"/>
    </location>
</feature>
<evidence type="ECO:0000256" key="3">
    <source>
        <dbReference type="ARBA" id="ARBA00022840"/>
    </source>
</evidence>
<reference evidence="10 11" key="1">
    <citation type="journal article" date="2018" name="Plant J.">
        <title>Genome sequences of Chlorella sorokiniana UTEX 1602 and Micractinium conductrix SAG 241.80: implications to maltose excretion by a green alga.</title>
        <authorList>
            <person name="Arriola M.B."/>
            <person name="Velmurugan N."/>
            <person name="Zhang Y."/>
            <person name="Plunkett M.H."/>
            <person name="Hondzo H."/>
            <person name="Barney B.M."/>
        </authorList>
    </citation>
    <scope>NUCLEOTIDE SEQUENCE [LARGE SCALE GENOMIC DNA]</scope>
    <source>
        <strain evidence="11">UTEX 1602</strain>
    </source>
</reference>
<evidence type="ECO:0000256" key="1">
    <source>
        <dbReference type="ARBA" id="ARBA00004470"/>
    </source>
</evidence>
<keyword evidence="11" id="KW-1185">Reference proteome</keyword>
<feature type="region of interest" description="Disordered" evidence="7">
    <location>
        <begin position="1"/>
        <end position="87"/>
    </location>
</feature>
<evidence type="ECO:0000259" key="8">
    <source>
        <dbReference type="Pfam" id="PF00004"/>
    </source>
</evidence>
<comment type="similarity">
    <text evidence="5 6">Belongs to the RuBisCO activase family.</text>
</comment>
<gene>
    <name evidence="10" type="ORF">C2E21_6446</name>
</gene>
<dbReference type="PANTHER" id="PTHR32429:SF11">
    <property type="entry name" value="RIBULOSE BISPHOSPHATE CARBOXYLASE_OXYGENASE ACTIVASE, CHLOROPLASTIC"/>
    <property type="match status" value="1"/>
</dbReference>
<keyword evidence="6" id="KW-0934">Plastid</keyword>
<organism evidence="10 11">
    <name type="scientific">Chlorella sorokiniana</name>
    <name type="common">Freshwater green alga</name>
    <dbReference type="NCBI Taxonomy" id="3076"/>
    <lineage>
        <taxon>Eukaryota</taxon>
        <taxon>Viridiplantae</taxon>
        <taxon>Chlorophyta</taxon>
        <taxon>core chlorophytes</taxon>
        <taxon>Trebouxiophyceae</taxon>
        <taxon>Chlorellales</taxon>
        <taxon>Chlorellaceae</taxon>
        <taxon>Chlorella clade</taxon>
        <taxon>Chlorella</taxon>
    </lineage>
</organism>
<evidence type="ECO:0000256" key="7">
    <source>
        <dbReference type="SAM" id="MobiDB-lite"/>
    </source>
</evidence>
<dbReference type="Gene3D" id="3.40.50.300">
    <property type="entry name" value="P-loop containing nucleotide triphosphate hydrolases"/>
    <property type="match status" value="1"/>
</dbReference>
<dbReference type="InterPro" id="IPR048571">
    <property type="entry name" value="RuBisCO_activase_AAA_helical"/>
</dbReference>
<keyword evidence="3 6" id="KW-0067">ATP-binding</keyword>
<sequence>MKDLSGTTWEIGRGAAQRGARATPASFTSGPARQRGACCSWRGDGTHVEPASQHEQQAAAANGGRPPRVSFRQPKAKPSSWAAKEAGGGRHADADYLFELGASQQYNINVSHGQTAGMIDSLFVGDRLGHSADIADGSLRTYEFRTFNNIQGDYYIAPRFLEKVAMHIAKNFLMDSGSFDPSTKLRLGGQAQLLWWTFGADDPSTRVPLILGIWGGKGQGKTFQTELCFKKLGVEPVIMSAGELEHEWAGTPGKMIRERYRRAAEVSKVHGKLSCLMINDLDAGIGHFENTQITVNNQMVVGTLMNICDNPKQVSVGQGWAETDIIKRIPIIVTGNDFSTVFAPLVRDGRMDKYYWHPTEEDLVAILHQMYRDDGLSEGDMATLLRTFPNQTLDFFGALRASTYDQQIRDWIKKDVVHGEIAEENENMRELGRRLLAQEGLPQFEPVDLTLAMLLEEGRRLVQEQEMVNSMRLSDEYLKKQRKMGRSMIGLSG</sequence>
<dbReference type="Pfam" id="PF00004">
    <property type="entry name" value="AAA"/>
    <property type="match status" value="1"/>
</dbReference>
<feature type="compositionally biased region" description="Low complexity" evidence="7">
    <location>
        <begin position="12"/>
        <end position="22"/>
    </location>
</feature>
<evidence type="ECO:0000313" key="11">
    <source>
        <dbReference type="Proteomes" id="UP000239899"/>
    </source>
</evidence>
<accession>A0A2P6TKQ8</accession>
<dbReference type="InterPro" id="IPR027417">
    <property type="entry name" value="P-loop_NTPase"/>
</dbReference>
<comment type="function">
    <text evidence="4 6">Activation of RuBisCO (ribulose-1,5-bisphosphate carboxylase/oxygenase; EC 4.1.1.39) involves the ATP-dependent carboxylation of the epsilon-amino group of lysine leading to a carbamate structure.</text>
</comment>
<evidence type="ECO:0000256" key="2">
    <source>
        <dbReference type="ARBA" id="ARBA00022741"/>
    </source>
</evidence>
<evidence type="ECO:0000256" key="6">
    <source>
        <dbReference type="RuleBase" id="RU369045"/>
    </source>
</evidence>
<evidence type="ECO:0000256" key="4">
    <source>
        <dbReference type="ARBA" id="ARBA00025556"/>
    </source>
</evidence>
<dbReference type="OrthoDB" id="2014558at2759"/>
<dbReference type="GO" id="GO:0005524">
    <property type="term" value="F:ATP binding"/>
    <property type="evidence" value="ECO:0007669"/>
    <property type="project" value="UniProtKB-UniRule"/>
</dbReference>
<dbReference type="InterPro" id="IPR044960">
    <property type="entry name" value="RCA-like"/>
</dbReference>
<dbReference type="SUPFAM" id="SSF52540">
    <property type="entry name" value="P-loop containing nucleoside triphosphate hydrolases"/>
    <property type="match status" value="1"/>
</dbReference>
<proteinExistence type="inferred from homology"/>
<feature type="domain" description="Ribulose bisphosphate carboxylase/oxygenase activase AAA helical" evidence="9">
    <location>
        <begin position="361"/>
        <end position="465"/>
    </location>
</feature>
<dbReference type="Gene3D" id="1.10.8.1070">
    <property type="match status" value="1"/>
</dbReference>
<dbReference type="GO" id="GO:0046863">
    <property type="term" value="F:ribulose-1,5-bisphosphate carboxylase/oxygenase activator activity"/>
    <property type="evidence" value="ECO:0007669"/>
    <property type="project" value="UniProtKB-UniRule"/>
</dbReference>
<dbReference type="GO" id="GO:0016887">
    <property type="term" value="F:ATP hydrolysis activity"/>
    <property type="evidence" value="ECO:0007669"/>
    <property type="project" value="UniProtKB-UniRule"/>
</dbReference>
<dbReference type="GO" id="GO:0009570">
    <property type="term" value="C:chloroplast stroma"/>
    <property type="evidence" value="ECO:0007669"/>
    <property type="project" value="UniProtKB-SubCell"/>
</dbReference>
<evidence type="ECO:0000256" key="5">
    <source>
        <dbReference type="ARBA" id="ARBA00025781"/>
    </source>
</evidence>
<dbReference type="InterPro" id="IPR003959">
    <property type="entry name" value="ATPase_AAA_core"/>
</dbReference>
<dbReference type="PANTHER" id="PTHR32429">
    <property type="match status" value="1"/>
</dbReference>
<keyword evidence="6" id="KW-0150">Chloroplast</keyword>
<protein>
    <recommendedName>
        <fullName evidence="6">Ribulose bisphosphate carboxylase/oxygenase activase, chloroplastic</fullName>
        <shortName evidence="6">RA</shortName>
        <shortName evidence="6">RuBisCO activase</shortName>
    </recommendedName>
</protein>
<comment type="subcellular location">
    <subcellularLocation>
        <location evidence="1 6">Plastid</location>
        <location evidence="1 6">Chloroplast stroma</location>
    </subcellularLocation>
</comment>
<dbReference type="AlphaFoldDB" id="A0A2P6TKQ8"/>
<dbReference type="EMBL" id="LHPG02000012">
    <property type="protein sequence ID" value="PRW44882.1"/>
    <property type="molecule type" value="Genomic_DNA"/>
</dbReference>
<dbReference type="Pfam" id="PF21228">
    <property type="entry name" value="RuBisCO_activase_AAA_helical"/>
    <property type="match status" value="1"/>
</dbReference>
<dbReference type="Proteomes" id="UP000239899">
    <property type="component" value="Unassembled WGS sequence"/>
</dbReference>
<keyword evidence="2 6" id="KW-0547">Nucleotide-binding</keyword>